<dbReference type="GO" id="GO:0008160">
    <property type="term" value="F:protein tyrosine phosphatase activator activity"/>
    <property type="evidence" value="ECO:0007669"/>
    <property type="project" value="TreeGrafter"/>
</dbReference>
<dbReference type="Proteomes" id="UP000758155">
    <property type="component" value="Unassembled WGS sequence"/>
</dbReference>
<evidence type="ECO:0000256" key="6">
    <source>
        <dbReference type="ARBA" id="ARBA00023110"/>
    </source>
</evidence>
<accession>A0A9P4WMQ5</accession>
<protein>
    <recommendedName>
        <fullName evidence="10">Serine/threonine-protein phosphatase 2A activator</fullName>
        <ecNumber evidence="10">5.2.1.8</ecNumber>
    </recommendedName>
    <alternativeName>
        <fullName evidence="10">Phosphotyrosyl phosphatase activator</fullName>
    </alternativeName>
</protein>
<evidence type="ECO:0000256" key="10">
    <source>
        <dbReference type="RuleBase" id="RU361210"/>
    </source>
</evidence>
<feature type="region of interest" description="Disordered" evidence="11">
    <location>
        <begin position="393"/>
        <end position="553"/>
    </location>
</feature>
<keyword evidence="8" id="KW-0539">Nucleus</keyword>
<comment type="similarity">
    <text evidence="4 10">Belongs to the PTPA-type PPIase family.</text>
</comment>
<evidence type="ECO:0000256" key="8">
    <source>
        <dbReference type="ARBA" id="ARBA00023242"/>
    </source>
</evidence>
<gene>
    <name evidence="12" type="primary">RRD1</name>
    <name evidence="12" type="ORF">E8E12_007883</name>
</gene>
<feature type="compositionally biased region" description="Low complexity" evidence="11">
    <location>
        <begin position="534"/>
        <end position="543"/>
    </location>
</feature>
<dbReference type="AlphaFoldDB" id="A0A9P4WMQ5"/>
<dbReference type="GO" id="GO:0005634">
    <property type="term" value="C:nucleus"/>
    <property type="evidence" value="ECO:0007669"/>
    <property type="project" value="UniProtKB-SubCell"/>
</dbReference>
<evidence type="ECO:0000256" key="3">
    <source>
        <dbReference type="ARBA" id="ARBA00004496"/>
    </source>
</evidence>
<comment type="caution">
    <text evidence="12">The sequence shown here is derived from an EMBL/GenBank/DDBJ whole genome shotgun (WGS) entry which is preliminary data.</text>
</comment>
<dbReference type="Gene3D" id="1.20.120.1150">
    <property type="match status" value="1"/>
</dbReference>
<evidence type="ECO:0000256" key="1">
    <source>
        <dbReference type="ARBA" id="ARBA00000971"/>
    </source>
</evidence>
<dbReference type="EC" id="5.2.1.8" evidence="10"/>
<keyword evidence="13" id="KW-1185">Reference proteome</keyword>
<feature type="compositionally biased region" description="Pro residues" evidence="11">
    <location>
        <begin position="518"/>
        <end position="533"/>
    </location>
</feature>
<dbReference type="CDD" id="cd04087">
    <property type="entry name" value="PTPA"/>
    <property type="match status" value="1"/>
</dbReference>
<organism evidence="12 13">
    <name type="scientific">Didymella heteroderae</name>
    <dbReference type="NCBI Taxonomy" id="1769908"/>
    <lineage>
        <taxon>Eukaryota</taxon>
        <taxon>Fungi</taxon>
        <taxon>Dikarya</taxon>
        <taxon>Ascomycota</taxon>
        <taxon>Pezizomycotina</taxon>
        <taxon>Dothideomycetes</taxon>
        <taxon>Pleosporomycetidae</taxon>
        <taxon>Pleosporales</taxon>
        <taxon>Pleosporineae</taxon>
        <taxon>Didymellaceae</taxon>
        <taxon>Didymella</taxon>
    </lineage>
</organism>
<dbReference type="GO" id="GO:0003755">
    <property type="term" value="F:peptidyl-prolyl cis-trans isomerase activity"/>
    <property type="evidence" value="ECO:0007669"/>
    <property type="project" value="UniProtKB-KW"/>
</dbReference>
<comment type="catalytic activity">
    <reaction evidence="1 10">
        <text>[protein]-peptidylproline (omega=180) = [protein]-peptidylproline (omega=0)</text>
        <dbReference type="Rhea" id="RHEA:16237"/>
        <dbReference type="Rhea" id="RHEA-COMP:10747"/>
        <dbReference type="Rhea" id="RHEA-COMP:10748"/>
        <dbReference type="ChEBI" id="CHEBI:83833"/>
        <dbReference type="ChEBI" id="CHEBI:83834"/>
        <dbReference type="EC" id="5.2.1.8"/>
    </reaction>
</comment>
<evidence type="ECO:0000256" key="9">
    <source>
        <dbReference type="ARBA" id="ARBA00025287"/>
    </source>
</evidence>
<dbReference type="Pfam" id="PF03095">
    <property type="entry name" value="PTPA"/>
    <property type="match status" value="1"/>
</dbReference>
<name>A0A9P4WMQ5_9PLEO</name>
<feature type="region of interest" description="Disordered" evidence="11">
    <location>
        <begin position="261"/>
        <end position="281"/>
    </location>
</feature>
<proteinExistence type="inferred from homology"/>
<dbReference type="InterPro" id="IPR004327">
    <property type="entry name" value="Phstyr_phstse_ac"/>
</dbReference>
<evidence type="ECO:0000256" key="7">
    <source>
        <dbReference type="ARBA" id="ARBA00023235"/>
    </source>
</evidence>
<dbReference type="GO" id="GO:0000159">
    <property type="term" value="C:protein phosphatase type 2A complex"/>
    <property type="evidence" value="ECO:0007669"/>
    <property type="project" value="TreeGrafter"/>
</dbReference>
<dbReference type="InterPro" id="IPR037218">
    <property type="entry name" value="PTPA_sf"/>
</dbReference>
<evidence type="ECO:0000256" key="5">
    <source>
        <dbReference type="ARBA" id="ARBA00022490"/>
    </source>
</evidence>
<evidence type="ECO:0000313" key="13">
    <source>
        <dbReference type="Proteomes" id="UP000758155"/>
    </source>
</evidence>
<sequence>MTQNSPITAPTLAVLDPTHGHAFQTPKKCINDGDDVTFFLSSKAYADIMTFMFQLNTSMIPRKIVNKEQGTSSVKEWSLRDTSVPHPPVVQSIAKLLEALTSIIDEAPPDTGPRRFGNVSFRKWYDIVRERASDLLDTYLPKEVLVYRSTSEVSAKSELEAYFIGSFGSSQRLDYGTGHELSFLAFLGCLWKLGAFPASADGDQERGIVLGVVEPYLVLIRRLILTYTLEPAGSHGVWGLDDHSFVSYIFGSAQLSPPIETPADVATEGSLESAPSPADVAKTTAVQRERERNMYFSAIGFIYDVKKGPFWEHSPILYDVSGVKAGWAKINKVSTKPSEQIELCTRHVSNHGLHSQGMIKMYNAEVLSKFPVVQHFPFGSLFSWTPDPNAPKIQASVHTSSQPKAVTPSNSAPTARQTGPQPALRDPLAEPTGMSAPPLRTSQPPLRDPLAAGGMPMTAAPWAKASGPNVPAGPNQPTRAPWASSTRAPPPPPGASTARLPSPSENTSAPWASSARVPQPPPGASSVRLPPPGAGTAAPWARGSGNTGAPAPR</sequence>
<evidence type="ECO:0000256" key="2">
    <source>
        <dbReference type="ARBA" id="ARBA00004123"/>
    </source>
</evidence>
<evidence type="ECO:0000256" key="11">
    <source>
        <dbReference type="SAM" id="MobiDB-lite"/>
    </source>
</evidence>
<feature type="compositionally biased region" description="Polar residues" evidence="11">
    <location>
        <begin position="396"/>
        <end position="420"/>
    </location>
</feature>
<reference evidence="12" key="1">
    <citation type="submission" date="2019-04" db="EMBL/GenBank/DDBJ databases">
        <title>Sequencing of skin fungus with MAO and IRED activity.</title>
        <authorList>
            <person name="Marsaioli A.J."/>
            <person name="Bonatto J.M.C."/>
            <person name="Reis Junior O."/>
        </authorList>
    </citation>
    <scope>NUCLEOTIDE SEQUENCE</scope>
    <source>
        <strain evidence="12">28M1</strain>
    </source>
</reference>
<dbReference type="SUPFAM" id="SSF140984">
    <property type="entry name" value="PTPA-like"/>
    <property type="match status" value="1"/>
</dbReference>
<keyword evidence="7 10" id="KW-0413">Isomerase</keyword>
<dbReference type="GO" id="GO:0005737">
    <property type="term" value="C:cytoplasm"/>
    <property type="evidence" value="ECO:0007669"/>
    <property type="project" value="UniProtKB-SubCell"/>
</dbReference>
<dbReference type="EMBL" id="SWKV01000045">
    <property type="protein sequence ID" value="KAF3037130.1"/>
    <property type="molecule type" value="Genomic_DNA"/>
</dbReference>
<dbReference type="PANTHER" id="PTHR10012:SF3">
    <property type="entry name" value="SERINE_THREONINE-PROTEIN PHOSPHATASE 2A ACTIVATOR 1"/>
    <property type="match status" value="1"/>
</dbReference>
<keyword evidence="6 10" id="KW-0697">Rotamase</keyword>
<evidence type="ECO:0000256" key="4">
    <source>
        <dbReference type="ARBA" id="ARBA00011019"/>
    </source>
</evidence>
<dbReference type="GO" id="GO:0007052">
    <property type="term" value="P:mitotic spindle organization"/>
    <property type="evidence" value="ECO:0007669"/>
    <property type="project" value="TreeGrafter"/>
</dbReference>
<dbReference type="InterPro" id="IPR043170">
    <property type="entry name" value="PTPA_C_lid"/>
</dbReference>
<keyword evidence="5 10" id="KW-0963">Cytoplasm</keyword>
<dbReference type="PANTHER" id="PTHR10012">
    <property type="entry name" value="SERINE/THREONINE-PROTEIN PHOSPHATASE 2A REGULATORY SUBUNIT B"/>
    <property type="match status" value="1"/>
</dbReference>
<evidence type="ECO:0000313" key="12">
    <source>
        <dbReference type="EMBL" id="KAF3037130.1"/>
    </source>
</evidence>
<dbReference type="OrthoDB" id="16120at2759"/>
<comment type="subcellular location">
    <subcellularLocation>
        <location evidence="3 10">Cytoplasm</location>
    </subcellularLocation>
    <subcellularLocation>
        <location evidence="2">Nucleus</location>
    </subcellularLocation>
</comment>
<comment type="function">
    <text evidence="9">PPIases accelerate the folding of proteins. It catalyzes the cis-trans isomerization of proline imidic peptide bonds in oligopeptides. Acts as a regulatory subunit for PP2A-like phosphatases modulating their activity or substrate specificity, probably by inducing a conformational change in the catalytic subunit, a direct target of the PPIase. Can reactivate inactive phosphatase PP2A-phosphatase methylesterase complexes (PP2Ai) in presence of ATP and Mg(2+) by dissociating the inactive form from the complex.</text>
</comment>
<feature type="compositionally biased region" description="Polar residues" evidence="11">
    <location>
        <begin position="475"/>
        <end position="487"/>
    </location>
</feature>